<dbReference type="CDD" id="cd03786">
    <property type="entry name" value="GTB_UDP-GlcNAc_2-Epimerase"/>
    <property type="match status" value="1"/>
</dbReference>
<accession>A0A2H5X8M3</accession>
<dbReference type="Pfam" id="PF02350">
    <property type="entry name" value="Epimerase_2"/>
    <property type="match status" value="1"/>
</dbReference>
<evidence type="ECO:0000313" key="7">
    <source>
        <dbReference type="Proteomes" id="UP000236173"/>
    </source>
</evidence>
<reference evidence="7" key="1">
    <citation type="submission" date="2017-09" db="EMBL/GenBank/DDBJ databases">
        <title>Metaegenomics of thermophilic ammonia-oxidizing enrichment culture.</title>
        <authorList>
            <person name="Kato S."/>
            <person name="Suzuki K."/>
        </authorList>
    </citation>
    <scope>NUCLEOTIDE SEQUENCE [LARGE SCALE GENOMIC DNA]</scope>
</reference>
<feature type="domain" description="UDP-N-acetylglucosamine 2-epimerase" evidence="5">
    <location>
        <begin position="33"/>
        <end position="367"/>
    </location>
</feature>
<evidence type="ECO:0000256" key="4">
    <source>
        <dbReference type="RuleBase" id="RU003513"/>
    </source>
</evidence>
<dbReference type="GO" id="GO:0008761">
    <property type="term" value="F:UDP-N-acetylglucosamine 2-epimerase activity"/>
    <property type="evidence" value="ECO:0007669"/>
    <property type="project" value="UniProtKB-EC"/>
</dbReference>
<dbReference type="EMBL" id="BEHT01000001">
    <property type="protein sequence ID" value="GBC97536.1"/>
    <property type="molecule type" value="Genomic_DNA"/>
</dbReference>
<evidence type="ECO:0000256" key="3">
    <source>
        <dbReference type="ARBA" id="ARBA00038858"/>
    </source>
</evidence>
<gene>
    <name evidence="6" type="primary">mnaA</name>
    <name evidence="6" type="ORF">HRbin17_00023</name>
</gene>
<comment type="caution">
    <text evidence="6">The sequence shown here is derived from an EMBL/GenBank/DDBJ whole genome shotgun (WGS) entry which is preliminary data.</text>
</comment>
<dbReference type="InterPro" id="IPR003331">
    <property type="entry name" value="UDP_GlcNAc_Epimerase_2_dom"/>
</dbReference>
<dbReference type="PANTHER" id="PTHR43174">
    <property type="entry name" value="UDP-N-ACETYLGLUCOSAMINE 2-EPIMERASE"/>
    <property type="match status" value="1"/>
</dbReference>
<proteinExistence type="inferred from homology"/>
<dbReference type="Gene3D" id="3.40.50.2000">
    <property type="entry name" value="Glycogen Phosphorylase B"/>
    <property type="match status" value="2"/>
</dbReference>
<comment type="similarity">
    <text evidence="2 4">Belongs to the UDP-N-acetylglucosamine 2-epimerase family.</text>
</comment>
<dbReference type="SUPFAM" id="SSF53756">
    <property type="entry name" value="UDP-Glycosyltransferase/glycogen phosphorylase"/>
    <property type="match status" value="1"/>
</dbReference>
<evidence type="ECO:0000259" key="5">
    <source>
        <dbReference type="Pfam" id="PF02350"/>
    </source>
</evidence>
<evidence type="ECO:0000256" key="1">
    <source>
        <dbReference type="ARBA" id="ARBA00023235"/>
    </source>
</evidence>
<keyword evidence="1 4" id="KW-0413">Isomerase</keyword>
<organism evidence="6 7">
    <name type="scientific">Candidatus Fervidibacter japonicus</name>
    <dbReference type="NCBI Taxonomy" id="2035412"/>
    <lineage>
        <taxon>Bacteria</taxon>
        <taxon>Candidatus Fervidibacterota</taxon>
        <taxon>Candidatus Fervidibacter</taxon>
    </lineage>
</organism>
<dbReference type="InterPro" id="IPR029767">
    <property type="entry name" value="WecB-like"/>
</dbReference>
<dbReference type="Proteomes" id="UP000236173">
    <property type="component" value="Unassembled WGS sequence"/>
</dbReference>
<dbReference type="FunFam" id="3.40.50.2000:FF:000043">
    <property type="entry name" value="UDP-N-acetylglucosamine 2-epimerase"/>
    <property type="match status" value="1"/>
</dbReference>
<protein>
    <recommendedName>
        <fullName evidence="3">UDP-N-acetylglucosamine 2-epimerase (non-hydrolyzing)</fullName>
        <ecNumber evidence="3">5.1.3.14</ecNumber>
    </recommendedName>
</protein>
<dbReference type="PANTHER" id="PTHR43174:SF2">
    <property type="entry name" value="UDP-N-ACETYLGLUCOSAMINE 2-EPIMERASE"/>
    <property type="match status" value="1"/>
</dbReference>
<dbReference type="NCBIfam" id="TIGR00236">
    <property type="entry name" value="wecB"/>
    <property type="match status" value="1"/>
</dbReference>
<evidence type="ECO:0000256" key="2">
    <source>
        <dbReference type="ARBA" id="ARBA00038209"/>
    </source>
</evidence>
<evidence type="ECO:0000313" key="6">
    <source>
        <dbReference type="EMBL" id="GBC97536.1"/>
    </source>
</evidence>
<name>A0A2H5X8M3_9BACT</name>
<dbReference type="EC" id="5.1.3.14" evidence="3"/>
<sequence>MLSTNLSFAARLKVMPIFGTRPETIKMAPVVHALSADERFEVVITVTAQHREMLDQFLHFFGMTPRYDLNIMREGQTLADITSRATDGIDKVLQAEQPDLVLVQGDTTTAFVGALVAYYHRIPCGHIEAGLRTGDKFAPFPEEINRRLIGTIADLHFAPTQRAKQNLLREGVSESSIFVTGNTVVDALLWTVQRLGEREPTDERMILVTAHRRENWGEPMVRICRALRRIADTFPEVRIVFPMHKNPVVREVARREMGAHTRVILCEPPDYFEFVRLMRDAYLIVTDSGGVQEEAPTLGKPVLVLREKTERPEAVEAGVVKVIGTDEDRIVAEVTRLLTDEQAYQAMRRPVNPYGDGKAADRIKRALLHFFGWGERPEEFAPPMNG</sequence>
<dbReference type="AlphaFoldDB" id="A0A2H5X8M3"/>